<gene>
    <name evidence="2" type="ORF">CNX65_07220</name>
</gene>
<dbReference type="InterPro" id="IPR036527">
    <property type="entry name" value="SCP2_sterol-bd_dom_sf"/>
</dbReference>
<dbReference type="GO" id="GO:0046872">
    <property type="term" value="F:metal ion binding"/>
    <property type="evidence" value="ECO:0007669"/>
    <property type="project" value="InterPro"/>
</dbReference>
<dbReference type="Gene3D" id="1.20.120.450">
    <property type="entry name" value="dinb family like domain"/>
    <property type="match status" value="1"/>
</dbReference>
<dbReference type="Proteomes" id="UP000218505">
    <property type="component" value="Chromosome"/>
</dbReference>
<dbReference type="NCBIfam" id="TIGR03083">
    <property type="entry name" value="maleylpyruvate isomerase family mycothiol-dependent enzyme"/>
    <property type="match status" value="1"/>
</dbReference>
<dbReference type="AlphaFoldDB" id="A0A290Z2C0"/>
<name>A0A290Z2C0_9PSEU</name>
<dbReference type="InterPro" id="IPR024344">
    <property type="entry name" value="MDMPI_metal-binding"/>
</dbReference>
<keyword evidence="3" id="KW-1185">Reference proteome</keyword>
<accession>A0A290Z2C0</accession>
<proteinExistence type="predicted"/>
<dbReference type="EMBL" id="CP023445">
    <property type="protein sequence ID" value="ATE53103.1"/>
    <property type="molecule type" value="Genomic_DNA"/>
</dbReference>
<evidence type="ECO:0000313" key="3">
    <source>
        <dbReference type="Proteomes" id="UP000218505"/>
    </source>
</evidence>
<dbReference type="Pfam" id="PF11716">
    <property type="entry name" value="MDMPI_N"/>
    <property type="match status" value="1"/>
</dbReference>
<feature type="domain" description="Mycothiol-dependent maleylpyruvate isomerase metal-binding" evidence="1">
    <location>
        <begin position="10"/>
        <end position="137"/>
    </location>
</feature>
<sequence length="219" mass="23753">MQIIERVLEGYARLADALHELPDEQLGHPTDLPGWSRGHVLAHIEGVTSAVARQAELEGSPTEMYEGGRPARDEAIERGATRTAAEHRQAVASAVARLGEAWSGVSDWSARVVYRDGTLLDTAHALWREVEIHHRDLLLGPVPWSQEFRDHAVAFLTPRVPDGVKLVLTPADAPGWVLGAGERVELAGAADDLVAWLAGRTPAGELTTTGELPELKPWP</sequence>
<reference evidence="2" key="1">
    <citation type="submission" date="2017-09" db="EMBL/GenBank/DDBJ databases">
        <title>Complete Genome Sequence of ansamitocin-producing Bacterium Actinosynnema pretiosum X47.</title>
        <authorList>
            <person name="Cao G."/>
            <person name="Zong G."/>
            <person name="Zhong C."/>
            <person name="Fu J."/>
        </authorList>
    </citation>
    <scope>NUCLEOTIDE SEQUENCE [LARGE SCALE GENOMIC DNA]</scope>
    <source>
        <strain evidence="2">X47</strain>
    </source>
</reference>
<evidence type="ECO:0000259" key="1">
    <source>
        <dbReference type="Pfam" id="PF11716"/>
    </source>
</evidence>
<organism evidence="2 3">
    <name type="scientific">Actinosynnema pretiosum</name>
    <dbReference type="NCBI Taxonomy" id="42197"/>
    <lineage>
        <taxon>Bacteria</taxon>
        <taxon>Bacillati</taxon>
        <taxon>Actinomycetota</taxon>
        <taxon>Actinomycetes</taxon>
        <taxon>Pseudonocardiales</taxon>
        <taxon>Pseudonocardiaceae</taxon>
        <taxon>Actinosynnema</taxon>
    </lineage>
</organism>
<dbReference type="KEGG" id="apre:CNX65_07220"/>
<dbReference type="SUPFAM" id="SSF109854">
    <property type="entry name" value="DinB/YfiT-like putative metalloenzymes"/>
    <property type="match status" value="1"/>
</dbReference>
<dbReference type="SUPFAM" id="SSF55718">
    <property type="entry name" value="SCP-like"/>
    <property type="match status" value="1"/>
</dbReference>
<dbReference type="InterPro" id="IPR017517">
    <property type="entry name" value="Maleyloyr_isom"/>
</dbReference>
<dbReference type="InterPro" id="IPR034660">
    <property type="entry name" value="DinB/YfiT-like"/>
</dbReference>
<evidence type="ECO:0000313" key="2">
    <source>
        <dbReference type="EMBL" id="ATE53103.1"/>
    </source>
</evidence>
<protein>
    <recommendedName>
        <fullName evidence="1">Mycothiol-dependent maleylpyruvate isomerase metal-binding domain-containing protein</fullName>
    </recommendedName>
</protein>